<dbReference type="InterPro" id="IPR001138">
    <property type="entry name" value="Zn2Cys6_DnaBD"/>
</dbReference>
<evidence type="ECO:0000259" key="7">
    <source>
        <dbReference type="PROSITE" id="PS50048"/>
    </source>
</evidence>
<keyword evidence="6" id="KW-0812">Transmembrane</keyword>
<keyword evidence="9" id="KW-1185">Reference proteome</keyword>
<dbReference type="InterPro" id="IPR036864">
    <property type="entry name" value="Zn2-C6_fun-type_DNA-bd_sf"/>
</dbReference>
<dbReference type="CDD" id="cd00067">
    <property type="entry name" value="GAL4"/>
    <property type="match status" value="1"/>
</dbReference>
<evidence type="ECO:0000313" key="8">
    <source>
        <dbReference type="EMBL" id="KAL2826416.1"/>
    </source>
</evidence>
<keyword evidence="1" id="KW-0479">Metal-binding</keyword>
<organism evidence="8 9">
    <name type="scientific">Aspergillus cavernicola</name>
    <dbReference type="NCBI Taxonomy" id="176166"/>
    <lineage>
        <taxon>Eukaryota</taxon>
        <taxon>Fungi</taxon>
        <taxon>Dikarya</taxon>
        <taxon>Ascomycota</taxon>
        <taxon>Pezizomycotina</taxon>
        <taxon>Eurotiomycetes</taxon>
        <taxon>Eurotiomycetidae</taxon>
        <taxon>Eurotiales</taxon>
        <taxon>Aspergillaceae</taxon>
        <taxon>Aspergillus</taxon>
        <taxon>Aspergillus subgen. Nidulantes</taxon>
    </lineage>
</organism>
<keyword evidence="3" id="KW-0238">DNA-binding</keyword>
<evidence type="ECO:0000256" key="5">
    <source>
        <dbReference type="ARBA" id="ARBA00023242"/>
    </source>
</evidence>
<dbReference type="InterPro" id="IPR050987">
    <property type="entry name" value="AtrR-like"/>
</dbReference>
<feature type="transmembrane region" description="Helical" evidence="6">
    <location>
        <begin position="146"/>
        <end position="166"/>
    </location>
</feature>
<dbReference type="EMBL" id="JBFXLS010000030">
    <property type="protein sequence ID" value="KAL2826416.1"/>
    <property type="molecule type" value="Genomic_DNA"/>
</dbReference>
<evidence type="ECO:0000256" key="6">
    <source>
        <dbReference type="SAM" id="Phobius"/>
    </source>
</evidence>
<name>A0ABR4IF77_9EURO</name>
<evidence type="ECO:0000256" key="2">
    <source>
        <dbReference type="ARBA" id="ARBA00023015"/>
    </source>
</evidence>
<proteinExistence type="predicted"/>
<keyword evidence="5" id="KW-0539">Nucleus</keyword>
<evidence type="ECO:0000256" key="3">
    <source>
        <dbReference type="ARBA" id="ARBA00023125"/>
    </source>
</evidence>
<dbReference type="PROSITE" id="PS50048">
    <property type="entry name" value="ZN2_CY6_FUNGAL_2"/>
    <property type="match status" value="1"/>
</dbReference>
<evidence type="ECO:0000256" key="1">
    <source>
        <dbReference type="ARBA" id="ARBA00022723"/>
    </source>
</evidence>
<sequence length="447" mass="49290">MDNYAHQACIRCRKQKRKCNRLLPICSRCKKLDLSCRYHGILEDQAQSSLDSPLDALTPMPDVDQLSHTLQSHVSSIIGDKAAIAQSAATYFGTIHTWFPTVNRDAYYRSLLGSHSNPRPTVSLLTLCVYLLAMQPTDGMSRRMNGLYILVTGFVASLGAAGVNNLDLLQSRILLSLFEVGHGMYPAGYISMGANIRTAVAIGANLPSDQLTNRFVSLEAADDARRIWQGLVILDRYVSMEMENAPSISKEGYISFPDQTTLNELQDSTSFMKLYHASNLVDQVLAHVFNATPYEQKSAEAIPLLESLASFRGSLQNPEKSDLSYLATALCSSAFMTILEFGYLLNHPVGKDCSPLSFVLLEAEVQQFLKAGEEFTQVIAAGDAVNIPVFSVHSIGKAAIIILRYLRDSETVDVSSSLNCLTGLLELMNRRWLAAGVYLEKIQRESD</sequence>
<dbReference type="Pfam" id="PF00172">
    <property type="entry name" value="Zn_clus"/>
    <property type="match status" value="1"/>
</dbReference>
<feature type="domain" description="Zn(2)-C6 fungal-type" evidence="7">
    <location>
        <begin position="8"/>
        <end position="38"/>
    </location>
</feature>
<comment type="caution">
    <text evidence="8">The sequence shown here is derived from an EMBL/GenBank/DDBJ whole genome shotgun (WGS) entry which is preliminary data.</text>
</comment>
<dbReference type="SMART" id="SM00066">
    <property type="entry name" value="GAL4"/>
    <property type="match status" value="1"/>
</dbReference>
<evidence type="ECO:0000313" key="9">
    <source>
        <dbReference type="Proteomes" id="UP001610335"/>
    </source>
</evidence>
<keyword evidence="6" id="KW-0472">Membrane</keyword>
<dbReference type="CDD" id="cd12148">
    <property type="entry name" value="fungal_TF_MHR"/>
    <property type="match status" value="1"/>
</dbReference>
<dbReference type="PANTHER" id="PTHR46910">
    <property type="entry name" value="TRANSCRIPTION FACTOR PDR1"/>
    <property type="match status" value="1"/>
</dbReference>
<evidence type="ECO:0000256" key="4">
    <source>
        <dbReference type="ARBA" id="ARBA00023163"/>
    </source>
</evidence>
<protein>
    <recommendedName>
        <fullName evidence="7">Zn(2)-C6 fungal-type domain-containing protein</fullName>
    </recommendedName>
</protein>
<dbReference type="Pfam" id="PF04082">
    <property type="entry name" value="Fungal_trans"/>
    <property type="match status" value="1"/>
</dbReference>
<gene>
    <name evidence="8" type="ORF">BDW59DRAFT_160940</name>
</gene>
<dbReference type="InterPro" id="IPR007219">
    <property type="entry name" value="XnlR_reg_dom"/>
</dbReference>
<reference evidence="8 9" key="1">
    <citation type="submission" date="2024-07" db="EMBL/GenBank/DDBJ databases">
        <title>Section-level genome sequencing and comparative genomics of Aspergillus sections Usti and Cavernicolus.</title>
        <authorList>
            <consortium name="Lawrence Berkeley National Laboratory"/>
            <person name="Nybo J.L."/>
            <person name="Vesth T.C."/>
            <person name="Theobald S."/>
            <person name="Frisvad J.C."/>
            <person name="Larsen T.O."/>
            <person name="Kjaerboelling I."/>
            <person name="Rothschild-Mancinelli K."/>
            <person name="Lyhne E.K."/>
            <person name="Kogle M.E."/>
            <person name="Barry K."/>
            <person name="Clum A."/>
            <person name="Na H."/>
            <person name="Ledsgaard L."/>
            <person name="Lin J."/>
            <person name="Lipzen A."/>
            <person name="Kuo A."/>
            <person name="Riley R."/>
            <person name="Mondo S."/>
            <person name="LaButti K."/>
            <person name="Haridas S."/>
            <person name="Pangalinan J."/>
            <person name="Salamov A.A."/>
            <person name="Simmons B.A."/>
            <person name="Magnuson J.K."/>
            <person name="Chen J."/>
            <person name="Drula E."/>
            <person name="Henrissat B."/>
            <person name="Wiebenga A."/>
            <person name="Lubbers R.J."/>
            <person name="Gomes A.C."/>
            <person name="Makela M.R."/>
            <person name="Stajich J."/>
            <person name="Grigoriev I.V."/>
            <person name="Mortensen U.H."/>
            <person name="De vries R.P."/>
            <person name="Baker S.E."/>
            <person name="Andersen M.R."/>
        </authorList>
    </citation>
    <scope>NUCLEOTIDE SEQUENCE [LARGE SCALE GENOMIC DNA]</scope>
    <source>
        <strain evidence="8 9">CBS 600.67</strain>
    </source>
</reference>
<keyword evidence="2" id="KW-0805">Transcription regulation</keyword>
<accession>A0ABR4IF77</accession>
<keyword evidence="4" id="KW-0804">Transcription</keyword>
<dbReference type="SUPFAM" id="SSF57701">
    <property type="entry name" value="Zn2/Cys6 DNA-binding domain"/>
    <property type="match status" value="1"/>
</dbReference>
<keyword evidence="6" id="KW-1133">Transmembrane helix</keyword>
<dbReference type="PROSITE" id="PS00463">
    <property type="entry name" value="ZN2_CY6_FUNGAL_1"/>
    <property type="match status" value="1"/>
</dbReference>
<dbReference type="Proteomes" id="UP001610335">
    <property type="component" value="Unassembled WGS sequence"/>
</dbReference>
<dbReference type="PANTHER" id="PTHR46910:SF11">
    <property type="entry name" value="ZN(2)-C6 FUNGAL-TYPE DOMAIN-CONTAINING PROTEIN"/>
    <property type="match status" value="1"/>
</dbReference>
<dbReference type="Gene3D" id="4.10.240.10">
    <property type="entry name" value="Zn(2)-C6 fungal-type DNA-binding domain"/>
    <property type="match status" value="1"/>
</dbReference>